<gene>
    <name evidence="1" type="ORF">U2_00005</name>
</gene>
<evidence type="ECO:0000313" key="2">
    <source>
        <dbReference type="Proteomes" id="UP000515258"/>
    </source>
</evidence>
<reference evidence="1 2" key="1">
    <citation type="submission" date="2020-07" db="EMBL/GenBank/DDBJ databases">
        <title>Ralstonia phages.</title>
        <authorList>
            <person name="Trotereau A."/>
            <person name="Boyer C."/>
            <person name="Torres-Barcelo C."/>
        </authorList>
    </citation>
    <scope>NUCLEOTIDE SEQUENCE [LARGE SCALE GENOMIC DNA]</scope>
</reference>
<dbReference type="Proteomes" id="UP000515258">
    <property type="component" value="Segment"/>
</dbReference>
<name>A0A7G5B7V7_9CAUD</name>
<protein>
    <submittedName>
        <fullName evidence="1">Uncharacterized protein</fullName>
    </submittedName>
</protein>
<proteinExistence type="predicted"/>
<organism evidence="1 2">
    <name type="scientific">Ralstonia phage Albius</name>
    <dbReference type="NCBI Taxonomy" id="2759712"/>
    <lineage>
        <taxon>Viruses</taxon>
        <taxon>Duplodnaviria</taxon>
        <taxon>Heunggongvirae</taxon>
        <taxon>Uroviricota</taxon>
        <taxon>Caudoviricetes</taxon>
        <taxon>Rahariannevirus</taxon>
        <taxon>Rahariannevirus raharianne</taxon>
    </lineage>
</organism>
<sequence length="77" mass="8362">MREQCNADATRGNVASFDCNDYDVALGFDDGVVQSIFSAMEQKRLIAAGRLVLLDEERKRKVTIISAAGALASGQRQ</sequence>
<evidence type="ECO:0000313" key="1">
    <source>
        <dbReference type="EMBL" id="QMV32380.1"/>
    </source>
</evidence>
<accession>A0A7G5B7V7</accession>
<dbReference type="EMBL" id="MT740726">
    <property type="protein sequence ID" value="QMV32380.1"/>
    <property type="molecule type" value="Genomic_DNA"/>
</dbReference>